<dbReference type="AlphaFoldDB" id="A0A8K0T3M6"/>
<feature type="compositionally biased region" description="Basic residues" evidence="1">
    <location>
        <begin position="157"/>
        <end position="167"/>
    </location>
</feature>
<evidence type="ECO:0000256" key="1">
    <source>
        <dbReference type="SAM" id="MobiDB-lite"/>
    </source>
</evidence>
<dbReference type="OrthoDB" id="3641178at2759"/>
<gene>
    <name evidence="2" type="ORF">B0I35DRAFT_40926</name>
</gene>
<evidence type="ECO:0000313" key="3">
    <source>
        <dbReference type="Proteomes" id="UP000813444"/>
    </source>
</evidence>
<proteinExistence type="predicted"/>
<comment type="caution">
    <text evidence="2">The sequence shown here is derived from an EMBL/GenBank/DDBJ whole genome shotgun (WGS) entry which is preliminary data.</text>
</comment>
<sequence length="331" mass="37217">MDRSSLYSPTRPIPSTSLEWKKLLARVKREYIAAKYQACSALCRSTLDAAKGYAQVEPAYLIYLHFYAASTLDIQARALHQNAGPLRMRMLRQARDHYRNASKLAFAEEDAMARPLHCSWPVPPSLHSPSSSVSSCFTEPMSGGWRTPSRTSSTSSRSHKRSTGRKKSVTFSDDIAVEYPLEPLIRPDSPTLGFDETFGRTSPSPLSPEPMIQPLQLGPSSILHFEEAADESSGEDDPVFADVFTLDRSIHRYSTILSTLSRQISCHLESIQIEIAAAQQSTTSHMPTEELRSLELRTRIARLRATGWQRRRFDAKRYQILCETAMADLYS</sequence>
<organism evidence="2 3">
    <name type="scientific">Stachybotrys elegans</name>
    <dbReference type="NCBI Taxonomy" id="80388"/>
    <lineage>
        <taxon>Eukaryota</taxon>
        <taxon>Fungi</taxon>
        <taxon>Dikarya</taxon>
        <taxon>Ascomycota</taxon>
        <taxon>Pezizomycotina</taxon>
        <taxon>Sordariomycetes</taxon>
        <taxon>Hypocreomycetidae</taxon>
        <taxon>Hypocreales</taxon>
        <taxon>Stachybotryaceae</taxon>
        <taxon>Stachybotrys</taxon>
    </lineage>
</organism>
<dbReference type="EMBL" id="JAGPNK010000001">
    <property type="protein sequence ID" value="KAH7329268.1"/>
    <property type="molecule type" value="Genomic_DNA"/>
</dbReference>
<name>A0A8K0T3M6_9HYPO</name>
<accession>A0A8K0T3M6</accession>
<feature type="region of interest" description="Disordered" evidence="1">
    <location>
        <begin position="126"/>
        <end position="167"/>
    </location>
</feature>
<protein>
    <submittedName>
        <fullName evidence="2">Uncharacterized protein</fullName>
    </submittedName>
</protein>
<feature type="compositionally biased region" description="Low complexity" evidence="1">
    <location>
        <begin position="142"/>
        <end position="156"/>
    </location>
</feature>
<dbReference type="Proteomes" id="UP000813444">
    <property type="component" value="Unassembled WGS sequence"/>
</dbReference>
<keyword evidence="3" id="KW-1185">Reference proteome</keyword>
<reference evidence="2" key="1">
    <citation type="journal article" date="2021" name="Nat. Commun.">
        <title>Genetic determinants of endophytism in the Arabidopsis root mycobiome.</title>
        <authorList>
            <person name="Mesny F."/>
            <person name="Miyauchi S."/>
            <person name="Thiergart T."/>
            <person name="Pickel B."/>
            <person name="Atanasova L."/>
            <person name="Karlsson M."/>
            <person name="Huettel B."/>
            <person name="Barry K.W."/>
            <person name="Haridas S."/>
            <person name="Chen C."/>
            <person name="Bauer D."/>
            <person name="Andreopoulos W."/>
            <person name="Pangilinan J."/>
            <person name="LaButti K."/>
            <person name="Riley R."/>
            <person name="Lipzen A."/>
            <person name="Clum A."/>
            <person name="Drula E."/>
            <person name="Henrissat B."/>
            <person name="Kohler A."/>
            <person name="Grigoriev I.V."/>
            <person name="Martin F.M."/>
            <person name="Hacquard S."/>
        </authorList>
    </citation>
    <scope>NUCLEOTIDE SEQUENCE</scope>
    <source>
        <strain evidence="2">MPI-CAGE-CH-0235</strain>
    </source>
</reference>
<evidence type="ECO:0000313" key="2">
    <source>
        <dbReference type="EMBL" id="KAH7329268.1"/>
    </source>
</evidence>